<dbReference type="InterPro" id="IPR036291">
    <property type="entry name" value="NAD(P)-bd_dom_sf"/>
</dbReference>
<proteinExistence type="inferred from homology"/>
<dbReference type="SUPFAM" id="SSF51735">
    <property type="entry name" value="NAD(P)-binding Rossmann-fold domains"/>
    <property type="match status" value="1"/>
</dbReference>
<accession>A0ABR0SU50</accession>
<dbReference type="InterPro" id="IPR002347">
    <property type="entry name" value="SDR_fam"/>
</dbReference>
<evidence type="ECO:0000313" key="2">
    <source>
        <dbReference type="EMBL" id="KAK5995679.1"/>
    </source>
</evidence>
<protein>
    <submittedName>
        <fullName evidence="2">Short-chain dehydrogenase/reductase</fullName>
    </submittedName>
</protein>
<evidence type="ECO:0000313" key="3">
    <source>
        <dbReference type="Proteomes" id="UP001338125"/>
    </source>
</evidence>
<reference evidence="2 3" key="1">
    <citation type="submission" date="2024-01" db="EMBL/GenBank/DDBJ databases">
        <title>Complete genome of Cladobotryum mycophilum ATHUM6906.</title>
        <authorList>
            <person name="Christinaki A.C."/>
            <person name="Myridakis A.I."/>
            <person name="Kouvelis V.N."/>
        </authorList>
    </citation>
    <scope>NUCLEOTIDE SEQUENCE [LARGE SCALE GENOMIC DNA]</scope>
    <source>
        <strain evidence="2 3">ATHUM6906</strain>
    </source>
</reference>
<organism evidence="2 3">
    <name type="scientific">Cladobotryum mycophilum</name>
    <dbReference type="NCBI Taxonomy" id="491253"/>
    <lineage>
        <taxon>Eukaryota</taxon>
        <taxon>Fungi</taxon>
        <taxon>Dikarya</taxon>
        <taxon>Ascomycota</taxon>
        <taxon>Pezizomycotina</taxon>
        <taxon>Sordariomycetes</taxon>
        <taxon>Hypocreomycetidae</taxon>
        <taxon>Hypocreales</taxon>
        <taxon>Hypocreaceae</taxon>
        <taxon>Cladobotryum</taxon>
    </lineage>
</organism>
<evidence type="ECO:0000256" key="1">
    <source>
        <dbReference type="ARBA" id="ARBA00006484"/>
    </source>
</evidence>
<dbReference type="Pfam" id="PF00106">
    <property type="entry name" value="adh_short"/>
    <property type="match status" value="1"/>
</dbReference>
<comment type="caution">
    <text evidence="2">The sequence shown here is derived from an EMBL/GenBank/DDBJ whole genome shotgun (WGS) entry which is preliminary data.</text>
</comment>
<dbReference type="InterPro" id="IPR051468">
    <property type="entry name" value="Fungal_SecMetab_SDRs"/>
</dbReference>
<sequence>MTSPINILITGGNRGIGFGIVQAIAPRIPSTIIIIGCRTLASGQEAIDKLRELGVKSDLDLVQIDIEDIKSIEASVAAIDQKYGKLDVLINNAAQLAPPKSQALEDLKESSNKIFNNCVTSNILVTTAFVPLLRKSAYPRVLMNSSARGSITRTANRELPAIPIINYAVSKAALNMLTLHFQLQEDGTQSEAERITFWTVNPGHTKTAFNGFNGPKDPVDSAEAFVRLLEAERGGITPGTFWEFEEGQFREVPW</sequence>
<dbReference type="PANTHER" id="PTHR43544">
    <property type="entry name" value="SHORT-CHAIN DEHYDROGENASE/REDUCTASE"/>
    <property type="match status" value="1"/>
</dbReference>
<name>A0ABR0SU50_9HYPO</name>
<comment type="similarity">
    <text evidence="1">Belongs to the short-chain dehydrogenases/reductases (SDR) family.</text>
</comment>
<keyword evidence="3" id="KW-1185">Reference proteome</keyword>
<dbReference type="PRINTS" id="PR00081">
    <property type="entry name" value="GDHRDH"/>
</dbReference>
<dbReference type="Proteomes" id="UP001338125">
    <property type="component" value="Unassembled WGS sequence"/>
</dbReference>
<dbReference type="PANTHER" id="PTHR43544:SF32">
    <property type="entry name" value="CHAIN DEHYDROGENASE, PUTATIVE (AFU_ORTHOLOGUE AFUA_5G01530)-RELATED"/>
    <property type="match status" value="1"/>
</dbReference>
<gene>
    <name evidence="2" type="ORF">PT974_04096</name>
</gene>
<dbReference type="EMBL" id="JAVFKD010000004">
    <property type="protein sequence ID" value="KAK5995679.1"/>
    <property type="molecule type" value="Genomic_DNA"/>
</dbReference>
<dbReference type="Gene3D" id="3.40.50.720">
    <property type="entry name" value="NAD(P)-binding Rossmann-like Domain"/>
    <property type="match status" value="1"/>
</dbReference>